<gene>
    <name evidence="2" type="ORF">GCM10008942_29020</name>
</gene>
<protein>
    <recommendedName>
        <fullName evidence="4">Peptidase A2 domain-containing protein</fullName>
    </recommendedName>
</protein>
<dbReference type="InterPro" id="IPR034122">
    <property type="entry name" value="Retropepsin-like_bacterial"/>
</dbReference>
<dbReference type="Pfam" id="PF13650">
    <property type="entry name" value="Asp_protease_2"/>
    <property type="match status" value="2"/>
</dbReference>
<evidence type="ECO:0008006" key="4">
    <source>
        <dbReference type="Google" id="ProtNLM"/>
    </source>
</evidence>
<evidence type="ECO:0000313" key="2">
    <source>
        <dbReference type="EMBL" id="GAA0578353.1"/>
    </source>
</evidence>
<evidence type="ECO:0000256" key="1">
    <source>
        <dbReference type="SAM" id="SignalP"/>
    </source>
</evidence>
<dbReference type="EMBL" id="BAAADD010000008">
    <property type="protein sequence ID" value="GAA0578353.1"/>
    <property type="molecule type" value="Genomic_DNA"/>
</dbReference>
<keyword evidence="1" id="KW-0732">Signal</keyword>
<keyword evidence="3" id="KW-1185">Reference proteome</keyword>
<dbReference type="PROSITE" id="PS00141">
    <property type="entry name" value="ASP_PROTEASE"/>
    <property type="match status" value="1"/>
</dbReference>
<reference evidence="2 3" key="1">
    <citation type="journal article" date="2019" name="Int. J. Syst. Evol. Microbiol.">
        <title>The Global Catalogue of Microorganisms (GCM) 10K type strain sequencing project: providing services to taxonomists for standard genome sequencing and annotation.</title>
        <authorList>
            <consortium name="The Broad Institute Genomics Platform"/>
            <consortium name="The Broad Institute Genome Sequencing Center for Infectious Disease"/>
            <person name="Wu L."/>
            <person name="Ma J."/>
        </authorList>
    </citation>
    <scope>NUCLEOTIDE SEQUENCE [LARGE SCALE GENOMIC DNA]</scope>
    <source>
        <strain evidence="2 3">JCM 15089</strain>
    </source>
</reference>
<organism evidence="2 3">
    <name type="scientific">Rhizomicrobium electricum</name>
    <dbReference type="NCBI Taxonomy" id="480070"/>
    <lineage>
        <taxon>Bacteria</taxon>
        <taxon>Pseudomonadati</taxon>
        <taxon>Pseudomonadota</taxon>
        <taxon>Alphaproteobacteria</taxon>
        <taxon>Micropepsales</taxon>
        <taxon>Micropepsaceae</taxon>
        <taxon>Rhizomicrobium</taxon>
    </lineage>
</organism>
<name>A0ABN1EZC2_9PROT</name>
<sequence length="329" mass="35126">MKTRFYIAALAMVLAQPALADEQCAPLKMVASVDLVPSDSGRREFVPVEIAGVQKQMILDLGAEVSVLTAKAADELKLKTRKGYMKLYGLSGASTDTFTVSGVKLGAMKGNLTFAVAPFADQISDDPQVAGLLGADVLSNFDVSIDFGTNKLELLDKNHCDGKVVYWPATALAVVPFRSWHIGQIVFDVTLDGKTMKALLDTGAPNSTLRLATAQRAFTLQPGSADTPAAGHLNERTDLPTYIHTFKTLDFNGITVANPVFELIPDMISQRLAPGTPTGSLIPAKDDANAAPILIGMNVLKHLHLYIAYKEQKLYITPAGTPKAASAAQ</sequence>
<feature type="chain" id="PRO_5045783911" description="Peptidase A2 domain-containing protein" evidence="1">
    <location>
        <begin position="21"/>
        <end position="329"/>
    </location>
</feature>
<dbReference type="InterPro" id="IPR001969">
    <property type="entry name" value="Aspartic_peptidase_AS"/>
</dbReference>
<dbReference type="CDD" id="cd05483">
    <property type="entry name" value="retropepsin_like_bacteria"/>
    <property type="match status" value="1"/>
</dbReference>
<dbReference type="RefSeq" id="WP_166936690.1">
    <property type="nucleotide sequence ID" value="NZ_BAAADD010000008.1"/>
</dbReference>
<proteinExistence type="predicted"/>
<dbReference type="Proteomes" id="UP001499951">
    <property type="component" value="Unassembled WGS sequence"/>
</dbReference>
<dbReference type="Gene3D" id="2.40.70.10">
    <property type="entry name" value="Acid Proteases"/>
    <property type="match status" value="2"/>
</dbReference>
<dbReference type="SUPFAM" id="SSF50630">
    <property type="entry name" value="Acid proteases"/>
    <property type="match status" value="2"/>
</dbReference>
<evidence type="ECO:0000313" key="3">
    <source>
        <dbReference type="Proteomes" id="UP001499951"/>
    </source>
</evidence>
<comment type="caution">
    <text evidence="2">The sequence shown here is derived from an EMBL/GenBank/DDBJ whole genome shotgun (WGS) entry which is preliminary data.</text>
</comment>
<feature type="signal peptide" evidence="1">
    <location>
        <begin position="1"/>
        <end position="20"/>
    </location>
</feature>
<accession>A0ABN1EZC2</accession>
<dbReference type="InterPro" id="IPR021109">
    <property type="entry name" value="Peptidase_aspartic_dom_sf"/>
</dbReference>